<keyword evidence="1" id="KW-0472">Membrane</keyword>
<dbReference type="EMBL" id="BSDZ01000011">
    <property type="protein sequence ID" value="GLI61776.1"/>
    <property type="molecule type" value="Genomic_DNA"/>
</dbReference>
<dbReference type="Proteomes" id="UP001165090">
    <property type="component" value="Unassembled WGS sequence"/>
</dbReference>
<protein>
    <recommendedName>
        <fullName evidence="4">DUF2177 family protein</fullName>
    </recommendedName>
</protein>
<gene>
    <name evidence="2" type="ORF">VaNZ11_004245</name>
</gene>
<feature type="transmembrane region" description="Helical" evidence="1">
    <location>
        <begin position="27"/>
        <end position="49"/>
    </location>
</feature>
<accession>A0ABQ5RXI5</accession>
<dbReference type="Pfam" id="PF09945">
    <property type="entry name" value="DUF2177"/>
    <property type="match status" value="1"/>
</dbReference>
<dbReference type="InterPro" id="IPR018687">
    <property type="entry name" value="DUF2177_membr"/>
</dbReference>
<keyword evidence="1" id="KW-0812">Transmembrane</keyword>
<evidence type="ECO:0000313" key="2">
    <source>
        <dbReference type="EMBL" id="GLI61776.1"/>
    </source>
</evidence>
<reference evidence="2 3" key="1">
    <citation type="journal article" date="2023" name="IScience">
        <title>Expanded male sex-determining region conserved during the evolution of homothallism in the green alga Volvox.</title>
        <authorList>
            <person name="Yamamoto K."/>
            <person name="Matsuzaki R."/>
            <person name="Mahakham W."/>
            <person name="Heman W."/>
            <person name="Sekimoto H."/>
            <person name="Kawachi M."/>
            <person name="Minakuchi Y."/>
            <person name="Toyoda A."/>
            <person name="Nozaki H."/>
        </authorList>
    </citation>
    <scope>NUCLEOTIDE SEQUENCE [LARGE SCALE GENOMIC DNA]</scope>
    <source>
        <strain evidence="2 3">NIES-4468</strain>
    </source>
</reference>
<feature type="transmembrane region" description="Helical" evidence="1">
    <location>
        <begin position="69"/>
        <end position="89"/>
    </location>
</feature>
<feature type="transmembrane region" description="Helical" evidence="1">
    <location>
        <begin position="101"/>
        <end position="126"/>
    </location>
</feature>
<evidence type="ECO:0000256" key="1">
    <source>
        <dbReference type="SAM" id="Phobius"/>
    </source>
</evidence>
<sequence length="156" mass="16874">MGASPPLMYAPLVEESMVGPSVPLWKGLLFVFLPSLVVFILLDVTWITLVGGSIYKTVLGNFLRSTPQIVPGLLAWVCIVGSVYLFALPNTRTPAAAIRQGLILGLCLYGTYEFTNLSILVPWTWALALVDTAWGSIACGVAAGLQSWIYRKLLTS</sequence>
<comment type="caution">
    <text evidence="2">The sequence shown here is derived from an EMBL/GenBank/DDBJ whole genome shotgun (WGS) entry which is preliminary data.</text>
</comment>
<proteinExistence type="predicted"/>
<evidence type="ECO:0000313" key="3">
    <source>
        <dbReference type="Proteomes" id="UP001165090"/>
    </source>
</evidence>
<feature type="transmembrane region" description="Helical" evidence="1">
    <location>
        <begin position="132"/>
        <end position="150"/>
    </location>
</feature>
<name>A0ABQ5RXI5_9CHLO</name>
<keyword evidence="3" id="KW-1185">Reference proteome</keyword>
<keyword evidence="1" id="KW-1133">Transmembrane helix</keyword>
<evidence type="ECO:0008006" key="4">
    <source>
        <dbReference type="Google" id="ProtNLM"/>
    </source>
</evidence>
<organism evidence="2 3">
    <name type="scientific">Volvox africanus</name>
    <dbReference type="NCBI Taxonomy" id="51714"/>
    <lineage>
        <taxon>Eukaryota</taxon>
        <taxon>Viridiplantae</taxon>
        <taxon>Chlorophyta</taxon>
        <taxon>core chlorophytes</taxon>
        <taxon>Chlorophyceae</taxon>
        <taxon>CS clade</taxon>
        <taxon>Chlamydomonadales</taxon>
        <taxon>Volvocaceae</taxon>
        <taxon>Volvox</taxon>
    </lineage>
</organism>